<dbReference type="OrthoDB" id="5412996at2759"/>
<dbReference type="PANTHER" id="PTHR21310">
    <property type="entry name" value="AMINOGLYCOSIDE PHOSPHOTRANSFERASE-RELATED-RELATED"/>
    <property type="match status" value="1"/>
</dbReference>
<reference evidence="2" key="1">
    <citation type="journal article" date="2020" name="Stud. Mycol.">
        <title>101 Dothideomycetes genomes: a test case for predicting lifestyles and emergence of pathogens.</title>
        <authorList>
            <person name="Haridas S."/>
            <person name="Albert R."/>
            <person name="Binder M."/>
            <person name="Bloem J."/>
            <person name="Labutti K."/>
            <person name="Salamov A."/>
            <person name="Andreopoulos B."/>
            <person name="Baker S."/>
            <person name="Barry K."/>
            <person name="Bills G."/>
            <person name="Bluhm B."/>
            <person name="Cannon C."/>
            <person name="Castanera R."/>
            <person name="Culley D."/>
            <person name="Daum C."/>
            <person name="Ezra D."/>
            <person name="Gonzalez J."/>
            <person name="Henrissat B."/>
            <person name="Kuo A."/>
            <person name="Liang C."/>
            <person name="Lipzen A."/>
            <person name="Lutzoni F."/>
            <person name="Magnuson J."/>
            <person name="Mondo S."/>
            <person name="Nolan M."/>
            <person name="Ohm R."/>
            <person name="Pangilinan J."/>
            <person name="Park H.-J."/>
            <person name="Ramirez L."/>
            <person name="Alfaro M."/>
            <person name="Sun H."/>
            <person name="Tritt A."/>
            <person name="Yoshinaga Y."/>
            <person name="Zwiers L.-H."/>
            <person name="Turgeon B."/>
            <person name="Goodwin S."/>
            <person name="Spatafora J."/>
            <person name="Crous P."/>
            <person name="Grigoriev I."/>
        </authorList>
    </citation>
    <scope>NUCLEOTIDE SEQUENCE</scope>
    <source>
        <strain evidence="2">CBS 690.94</strain>
    </source>
</reference>
<dbReference type="Proteomes" id="UP000799764">
    <property type="component" value="Unassembled WGS sequence"/>
</dbReference>
<dbReference type="InterPro" id="IPR002575">
    <property type="entry name" value="Aminoglycoside_PTrfase"/>
</dbReference>
<accession>A0A9P4PAM8</accession>
<dbReference type="SUPFAM" id="SSF56112">
    <property type="entry name" value="Protein kinase-like (PK-like)"/>
    <property type="match status" value="1"/>
</dbReference>
<evidence type="ECO:0000313" key="2">
    <source>
        <dbReference type="EMBL" id="KAF2441505.1"/>
    </source>
</evidence>
<dbReference type="PANTHER" id="PTHR21310:SF37">
    <property type="entry name" value="AMINOGLYCOSIDE PHOSPHOTRANSFERASE DOMAIN-CONTAINING PROTEIN"/>
    <property type="match status" value="1"/>
</dbReference>
<dbReference type="Gene3D" id="3.90.1200.10">
    <property type="match status" value="1"/>
</dbReference>
<dbReference type="Gene3D" id="3.30.200.20">
    <property type="entry name" value="Phosphorylase Kinase, domain 1"/>
    <property type="match status" value="1"/>
</dbReference>
<sequence>MEPRMKFDDAAWERSDAIFDAWKTKLYEEDTMRGIGNLIKKHRGGVPKELFAPQRGAFNVTVRMEFGDGGSAIMRTPCPGVHIFPEEKTRNEVAAMRYIADNTTIPIPFVLHHGTAEESPGQLGPFIIMEYVKDAQTLSDVLNLPGLSPQDRPMLDPGIDEQKLAFIYEQIADILLQLSALRFDRIGAPLEVEPEIGNVRHRPLTWDMNELVQLANCPPSELIATHFDTATSYYSAIADMKIMHLDKQRNDAIESAEDCRRKYIGRHLFKKLASEQRLHDPEFEKGPFRLWCDDFRPGNILVDKDCRILSVIDWEFTYVAPASYTQNPPWWLLLEMPEYWFRGFEDWCKVYQPRLETFLRVLYQREQTAILRGKLEPQNTLSENMRENWENGQFWIDYAVRRSWAFDAVFWTFIDKKFFGGNGKGDQYEERLWLLNDEAQKHIEAFTFKKVEDSRTRVLEEHGESETVSLP</sequence>
<keyword evidence="3" id="KW-1185">Reference proteome</keyword>
<dbReference type="AlphaFoldDB" id="A0A9P4PAM8"/>
<proteinExistence type="predicted"/>
<feature type="domain" description="Aminoglycoside phosphotransferase" evidence="1">
    <location>
        <begin position="57"/>
        <end position="324"/>
    </location>
</feature>
<gene>
    <name evidence="2" type="ORF">P171DRAFT_434183</name>
</gene>
<evidence type="ECO:0000259" key="1">
    <source>
        <dbReference type="Pfam" id="PF01636"/>
    </source>
</evidence>
<dbReference type="Pfam" id="PF01636">
    <property type="entry name" value="APH"/>
    <property type="match status" value="1"/>
</dbReference>
<organism evidence="2 3">
    <name type="scientific">Karstenula rhodostoma CBS 690.94</name>
    <dbReference type="NCBI Taxonomy" id="1392251"/>
    <lineage>
        <taxon>Eukaryota</taxon>
        <taxon>Fungi</taxon>
        <taxon>Dikarya</taxon>
        <taxon>Ascomycota</taxon>
        <taxon>Pezizomycotina</taxon>
        <taxon>Dothideomycetes</taxon>
        <taxon>Pleosporomycetidae</taxon>
        <taxon>Pleosporales</taxon>
        <taxon>Massarineae</taxon>
        <taxon>Didymosphaeriaceae</taxon>
        <taxon>Karstenula</taxon>
    </lineage>
</organism>
<dbReference type="EMBL" id="MU001505">
    <property type="protein sequence ID" value="KAF2441505.1"/>
    <property type="molecule type" value="Genomic_DNA"/>
</dbReference>
<comment type="caution">
    <text evidence="2">The sequence shown here is derived from an EMBL/GenBank/DDBJ whole genome shotgun (WGS) entry which is preliminary data.</text>
</comment>
<protein>
    <submittedName>
        <fullName evidence="2">Phosphotransferase family protein</fullName>
    </submittedName>
</protein>
<dbReference type="InterPro" id="IPR051678">
    <property type="entry name" value="AGP_Transferase"/>
</dbReference>
<name>A0A9P4PAM8_9PLEO</name>
<evidence type="ECO:0000313" key="3">
    <source>
        <dbReference type="Proteomes" id="UP000799764"/>
    </source>
</evidence>
<dbReference type="InterPro" id="IPR011009">
    <property type="entry name" value="Kinase-like_dom_sf"/>
</dbReference>